<organism evidence="1 2">
    <name type="scientific">Artemia franciscana</name>
    <name type="common">Brine shrimp</name>
    <name type="synonym">Artemia sanfranciscana</name>
    <dbReference type="NCBI Taxonomy" id="6661"/>
    <lineage>
        <taxon>Eukaryota</taxon>
        <taxon>Metazoa</taxon>
        <taxon>Ecdysozoa</taxon>
        <taxon>Arthropoda</taxon>
        <taxon>Crustacea</taxon>
        <taxon>Branchiopoda</taxon>
        <taxon>Anostraca</taxon>
        <taxon>Artemiidae</taxon>
        <taxon>Artemia</taxon>
    </lineage>
</organism>
<protein>
    <submittedName>
        <fullName evidence="1">Uncharacterized protein</fullName>
    </submittedName>
</protein>
<evidence type="ECO:0000313" key="1">
    <source>
        <dbReference type="EMBL" id="KAK2724765.1"/>
    </source>
</evidence>
<dbReference type="AlphaFoldDB" id="A0AA88I5Z4"/>
<proteinExistence type="predicted"/>
<evidence type="ECO:0000313" key="2">
    <source>
        <dbReference type="Proteomes" id="UP001187531"/>
    </source>
</evidence>
<accession>A0AA88I5Z4</accession>
<dbReference type="Proteomes" id="UP001187531">
    <property type="component" value="Unassembled WGS sequence"/>
</dbReference>
<comment type="caution">
    <text evidence="1">The sequence shown here is derived from an EMBL/GenBank/DDBJ whole genome shotgun (WGS) entry which is preliminary data.</text>
</comment>
<dbReference type="EMBL" id="JAVRJZ010000003">
    <property type="protein sequence ID" value="KAK2724765.1"/>
    <property type="molecule type" value="Genomic_DNA"/>
</dbReference>
<sequence length="223" mass="25323">MQCCEHKKYVHAARSDMTIKDRLIDEKRTRVVLLAVPCQAQKLDSKGRRRVNQNLSLLNQETGSGPSGIYTRERDYNTESLALDLTDVLIERVQDQNRIINEQMSLIAQLGETIAAYHAILKDTTKMLHSRNDTRQYSLSYKLGEATKSPTSSSVGKMNEPLKLVIARKVSRTVQSVAQTESREVEAKKDNCQAIQNSPFEDKPKVKCANAKKIMLLFKKVHY</sequence>
<gene>
    <name evidence="1" type="ORF">QYM36_001302</name>
</gene>
<keyword evidence="2" id="KW-1185">Reference proteome</keyword>
<reference evidence="1" key="1">
    <citation type="submission" date="2023-07" db="EMBL/GenBank/DDBJ databases">
        <title>Chromosome-level genome assembly of Artemia franciscana.</title>
        <authorList>
            <person name="Jo E."/>
        </authorList>
    </citation>
    <scope>NUCLEOTIDE SEQUENCE</scope>
    <source>
        <tissue evidence="1">Whole body</tissue>
    </source>
</reference>
<name>A0AA88I5Z4_ARTSF</name>